<dbReference type="InterPro" id="IPR043129">
    <property type="entry name" value="ATPase_NBD"/>
</dbReference>
<dbReference type="GO" id="GO:0006085">
    <property type="term" value="P:acetyl-CoA biosynthetic process"/>
    <property type="evidence" value="ECO:0007669"/>
    <property type="project" value="UniProtKB-UniRule"/>
</dbReference>
<keyword evidence="2 6" id="KW-0808">Transferase</keyword>
<keyword evidence="3 6" id="KW-0547">Nucleotide-binding</keyword>
<feature type="binding site" evidence="6">
    <location>
        <position position="387"/>
    </location>
    <ligand>
        <name>Mg(2+)</name>
        <dbReference type="ChEBI" id="CHEBI:18420"/>
    </ligand>
</feature>
<dbReference type="GO" id="GO:0005737">
    <property type="term" value="C:cytoplasm"/>
    <property type="evidence" value="ECO:0007669"/>
    <property type="project" value="UniProtKB-SubCell"/>
</dbReference>
<keyword evidence="9" id="KW-1185">Reference proteome</keyword>
<feature type="binding site" evidence="6">
    <location>
        <position position="94"/>
    </location>
    <ligand>
        <name>substrate</name>
    </ligand>
</feature>
<dbReference type="HOGENOM" id="CLU_020352_0_1_12"/>
<keyword evidence="6" id="KW-0963">Cytoplasm</keyword>
<dbReference type="eggNOG" id="COG0282">
    <property type="taxonomic scope" value="Bacteria"/>
</dbReference>
<feature type="site" description="Transition state stabilizer" evidence="6">
    <location>
        <position position="183"/>
    </location>
</feature>
<protein>
    <recommendedName>
        <fullName evidence="6">Acetate kinase</fullName>
        <ecNumber evidence="6">2.7.2.1</ecNumber>
    </recommendedName>
    <alternativeName>
        <fullName evidence="6">Acetokinase</fullName>
    </alternativeName>
</protein>
<dbReference type="SUPFAM" id="SSF53067">
    <property type="entry name" value="Actin-like ATPase domain"/>
    <property type="match status" value="2"/>
</dbReference>
<evidence type="ECO:0000313" key="8">
    <source>
        <dbReference type="EMBL" id="AHC15824.1"/>
    </source>
</evidence>
<dbReference type="Pfam" id="PF00871">
    <property type="entry name" value="Acetate_kinase"/>
    <property type="match status" value="1"/>
</dbReference>
<evidence type="ECO:0000256" key="7">
    <source>
        <dbReference type="RuleBase" id="RU003835"/>
    </source>
</evidence>
<dbReference type="KEGG" id="slr:L21SP2_2471"/>
<dbReference type="EC" id="2.7.2.1" evidence="6"/>
<feature type="binding site" evidence="6">
    <location>
        <begin position="211"/>
        <end position="215"/>
    </location>
    <ligand>
        <name>ATP</name>
        <dbReference type="ChEBI" id="CHEBI:30616"/>
    </ligand>
</feature>
<dbReference type="InterPro" id="IPR023865">
    <property type="entry name" value="Aliphatic_acid_kinase_CS"/>
</dbReference>
<dbReference type="PRINTS" id="PR00471">
    <property type="entry name" value="ACETATEKNASE"/>
</dbReference>
<dbReference type="PATRIC" id="fig|1307761.3.peg.2463"/>
<name>V5WJR4_9SPIO</name>
<evidence type="ECO:0000256" key="5">
    <source>
        <dbReference type="ARBA" id="ARBA00022840"/>
    </source>
</evidence>
<feature type="active site" description="Proton donor/acceptor" evidence="6">
    <location>
        <position position="151"/>
    </location>
</feature>
<accession>V5WJR4</accession>
<keyword evidence="6" id="KW-0460">Magnesium</keyword>
<dbReference type="PANTHER" id="PTHR21060:SF15">
    <property type="entry name" value="ACETATE KINASE-RELATED"/>
    <property type="match status" value="1"/>
</dbReference>
<reference evidence="8 9" key="1">
    <citation type="journal article" date="2015" name="Stand. Genomic Sci.">
        <title>Complete genome sequence and description of Salinispira pacifica gen. nov., sp. nov., a novel spirochaete isolated form a hypersaline microbial mat.</title>
        <authorList>
            <person name="Ben Hania W."/>
            <person name="Joseph M."/>
            <person name="Schumann P."/>
            <person name="Bunk B."/>
            <person name="Fiebig A."/>
            <person name="Sproer C."/>
            <person name="Klenk H.P."/>
            <person name="Fardeau M.L."/>
            <person name="Spring S."/>
        </authorList>
    </citation>
    <scope>NUCLEOTIDE SEQUENCE [LARGE SCALE GENOMIC DNA]</scope>
    <source>
        <strain evidence="8 9">L21-RPul-D2</strain>
    </source>
</reference>
<dbReference type="GO" id="GO:0005524">
    <property type="term" value="F:ATP binding"/>
    <property type="evidence" value="ECO:0007669"/>
    <property type="project" value="UniProtKB-KW"/>
</dbReference>
<evidence type="ECO:0000256" key="3">
    <source>
        <dbReference type="ARBA" id="ARBA00022741"/>
    </source>
</evidence>
<sequence>MDGQAILVINCGSSSLKYEVYEMPAGTSLGKGTVERIGMGTGMITQEDPSDREYYLEQEIPDHGVAMSLVQKALTDPEKGLIQDLSRISGVGHRVVHGGESYSESVIIDDDVIAAIENNIELAPLHNPANLTGIQESIKLFPGVKQVAVFDTAFHQSIQPSAYMYGLPRELYDRFKIRRYGFHGTSHRYVNRVAVEHVKRSVENTNVISCHLGNGASITAIGGGKSVDTSMGFTPLEGLVMGTRSGDIDPAIIFYLLERGYTPEEVNTLLNKKSGVYGLSGISNDFRDIQKAVENGDKNAEETLEVFAHRVRRYIGAYMAELVKVDLLVFTGGVGQYDIDVRERICRRLENLGIIIDIEKNRNNGPGLGIISADYSPVTILVVPTNEELQIATDTHELIFA</sequence>
<comment type="function">
    <text evidence="6">Catalyzes the formation of acetyl phosphate from acetate and ATP. Can also catalyze the reverse reaction.</text>
</comment>
<comment type="cofactor">
    <cofactor evidence="6">
        <name>Mg(2+)</name>
        <dbReference type="ChEBI" id="CHEBI:18420"/>
    </cofactor>
    <cofactor evidence="6">
        <name>Mn(2+)</name>
        <dbReference type="ChEBI" id="CHEBI:29035"/>
    </cofactor>
    <text evidence="6">Mg(2+). Can also accept Mn(2+).</text>
</comment>
<dbReference type="PROSITE" id="PS01076">
    <property type="entry name" value="ACETATE_KINASE_2"/>
    <property type="match status" value="1"/>
</dbReference>
<comment type="subcellular location">
    <subcellularLocation>
        <location evidence="6">Cytoplasm</location>
    </subcellularLocation>
</comment>
<dbReference type="EMBL" id="CP006939">
    <property type="protein sequence ID" value="AHC15824.1"/>
    <property type="molecule type" value="Genomic_DNA"/>
</dbReference>
<feature type="binding site" evidence="6">
    <location>
        <begin position="285"/>
        <end position="287"/>
    </location>
    <ligand>
        <name>ATP</name>
        <dbReference type="ChEBI" id="CHEBI:30616"/>
    </ligand>
</feature>
<feature type="binding site" evidence="6">
    <location>
        <position position="17"/>
    </location>
    <ligand>
        <name>ATP</name>
        <dbReference type="ChEBI" id="CHEBI:30616"/>
    </ligand>
</feature>
<comment type="caution">
    <text evidence="6">Lacks conserved residue(s) required for the propagation of feature annotation.</text>
</comment>
<dbReference type="InterPro" id="IPR000890">
    <property type="entry name" value="Aliphatic_acid_kin_short-chain"/>
</dbReference>
<comment type="catalytic activity">
    <reaction evidence="6">
        <text>acetate + ATP = acetyl phosphate + ADP</text>
        <dbReference type="Rhea" id="RHEA:11352"/>
        <dbReference type="ChEBI" id="CHEBI:22191"/>
        <dbReference type="ChEBI" id="CHEBI:30089"/>
        <dbReference type="ChEBI" id="CHEBI:30616"/>
        <dbReference type="ChEBI" id="CHEBI:456216"/>
        <dbReference type="EC" id="2.7.2.1"/>
    </reaction>
</comment>
<comment type="pathway">
    <text evidence="6">Metabolic intermediate biosynthesis; acetyl-CoA biosynthesis; acetyl-CoA from acetate: step 1/2.</text>
</comment>
<dbReference type="UniPathway" id="UPA00340">
    <property type="reaction ID" value="UER00458"/>
</dbReference>
<dbReference type="HAMAP" id="MF_00020">
    <property type="entry name" value="Acetate_kinase"/>
    <property type="match status" value="1"/>
</dbReference>
<evidence type="ECO:0000256" key="1">
    <source>
        <dbReference type="ARBA" id="ARBA00008748"/>
    </source>
</evidence>
<organism evidence="8 9">
    <name type="scientific">Salinispira pacifica</name>
    <dbReference type="NCBI Taxonomy" id="1307761"/>
    <lineage>
        <taxon>Bacteria</taxon>
        <taxon>Pseudomonadati</taxon>
        <taxon>Spirochaetota</taxon>
        <taxon>Spirochaetia</taxon>
        <taxon>Spirochaetales</taxon>
        <taxon>Spirochaetaceae</taxon>
        <taxon>Salinispira</taxon>
    </lineage>
</organism>
<evidence type="ECO:0000313" key="9">
    <source>
        <dbReference type="Proteomes" id="UP000018680"/>
    </source>
</evidence>
<evidence type="ECO:0000256" key="2">
    <source>
        <dbReference type="ARBA" id="ARBA00022679"/>
    </source>
</evidence>
<dbReference type="STRING" id="1307761.L21SP2_2471"/>
<comment type="subunit">
    <text evidence="6">Homodimer.</text>
</comment>
<keyword evidence="4 6" id="KW-0418">Kinase</keyword>
<dbReference type="Gene3D" id="3.30.420.40">
    <property type="match status" value="2"/>
</dbReference>
<dbReference type="PROSITE" id="PS01075">
    <property type="entry name" value="ACETATE_KINASE_1"/>
    <property type="match status" value="1"/>
</dbReference>
<dbReference type="GO" id="GO:0008776">
    <property type="term" value="F:acetate kinase activity"/>
    <property type="evidence" value="ECO:0007669"/>
    <property type="project" value="UniProtKB-UniRule"/>
</dbReference>
<feature type="site" description="Transition state stabilizer" evidence="6">
    <location>
        <position position="244"/>
    </location>
</feature>
<keyword evidence="5 6" id="KW-0067">ATP-binding</keyword>
<dbReference type="CDD" id="cd24010">
    <property type="entry name" value="ASKHA_NBD_AcK_PK"/>
    <property type="match status" value="1"/>
</dbReference>
<comment type="similarity">
    <text evidence="1 6 7">Belongs to the acetokinase family.</text>
</comment>
<feature type="binding site" evidence="6">
    <location>
        <position position="10"/>
    </location>
    <ligand>
        <name>Mg(2+)</name>
        <dbReference type="ChEBI" id="CHEBI:18420"/>
    </ligand>
</feature>
<keyword evidence="6" id="KW-0479">Metal-binding</keyword>
<dbReference type="RefSeq" id="WP_024268727.1">
    <property type="nucleotide sequence ID" value="NC_023035.1"/>
</dbReference>
<dbReference type="InterPro" id="IPR004372">
    <property type="entry name" value="Ac/propionate_kinase"/>
</dbReference>
<gene>
    <name evidence="6" type="primary">ackA</name>
    <name evidence="8" type="ORF">L21SP2_2471</name>
</gene>
<evidence type="ECO:0000256" key="4">
    <source>
        <dbReference type="ARBA" id="ARBA00022777"/>
    </source>
</evidence>
<dbReference type="PANTHER" id="PTHR21060">
    <property type="entry name" value="ACETATE KINASE"/>
    <property type="match status" value="1"/>
</dbReference>
<dbReference type="GO" id="GO:0000287">
    <property type="term" value="F:magnesium ion binding"/>
    <property type="evidence" value="ECO:0007669"/>
    <property type="project" value="UniProtKB-UniRule"/>
</dbReference>
<dbReference type="AlphaFoldDB" id="V5WJR4"/>
<evidence type="ECO:0000256" key="6">
    <source>
        <dbReference type="HAMAP-Rule" id="MF_00020"/>
    </source>
</evidence>
<proteinExistence type="inferred from homology"/>
<dbReference type="PIRSF" id="PIRSF000722">
    <property type="entry name" value="Acetate_prop_kin"/>
    <property type="match status" value="1"/>
</dbReference>
<dbReference type="Proteomes" id="UP000018680">
    <property type="component" value="Chromosome"/>
</dbReference>
<dbReference type="GO" id="GO:0006083">
    <property type="term" value="P:acetate metabolic process"/>
    <property type="evidence" value="ECO:0007669"/>
    <property type="project" value="TreeGrafter"/>
</dbReference>
<dbReference type="NCBIfam" id="TIGR00016">
    <property type="entry name" value="ackA"/>
    <property type="match status" value="1"/>
</dbReference>